<evidence type="ECO:0000259" key="2">
    <source>
        <dbReference type="SMART" id="SM00271"/>
    </source>
</evidence>
<evidence type="ECO:0000313" key="4">
    <source>
        <dbReference type="Proteomes" id="UP001244341"/>
    </source>
</evidence>
<dbReference type="Pfam" id="PF00226">
    <property type="entry name" value="DnaJ"/>
    <property type="match status" value="1"/>
</dbReference>
<gene>
    <name evidence="3" type="ORF">OEZ85_002071</name>
</gene>
<proteinExistence type="predicted"/>
<reference evidence="3 4" key="1">
    <citation type="submission" date="2023-05" db="EMBL/GenBank/DDBJ databases">
        <title>A 100% complete, gapless, phased diploid assembly of the Scenedesmus obliquus UTEX 3031 genome.</title>
        <authorList>
            <person name="Biondi T.C."/>
            <person name="Hanschen E.R."/>
            <person name="Kwon T."/>
            <person name="Eng W."/>
            <person name="Kruse C.P.S."/>
            <person name="Koehler S.I."/>
            <person name="Kunde Y."/>
            <person name="Gleasner C.D."/>
            <person name="You Mak K.T."/>
            <person name="Polle J."/>
            <person name="Hovde B.T."/>
            <person name="Starkenburg S.R."/>
        </authorList>
    </citation>
    <scope>NUCLEOTIDE SEQUENCE [LARGE SCALE GENOMIC DNA]</scope>
    <source>
        <strain evidence="3 4">DOE0152z</strain>
    </source>
</reference>
<evidence type="ECO:0000256" key="1">
    <source>
        <dbReference type="SAM" id="MobiDB-lite"/>
    </source>
</evidence>
<dbReference type="InterPro" id="IPR036869">
    <property type="entry name" value="J_dom_sf"/>
</dbReference>
<feature type="region of interest" description="Disordered" evidence="1">
    <location>
        <begin position="163"/>
        <end position="200"/>
    </location>
</feature>
<dbReference type="CDD" id="cd06257">
    <property type="entry name" value="DnaJ"/>
    <property type="match status" value="1"/>
</dbReference>
<dbReference type="InterPro" id="IPR050817">
    <property type="entry name" value="DjlA_DnaK_co-chaperone"/>
</dbReference>
<dbReference type="PROSITE" id="PS00636">
    <property type="entry name" value="DNAJ_1"/>
    <property type="match status" value="1"/>
</dbReference>
<dbReference type="InterPro" id="IPR018253">
    <property type="entry name" value="DnaJ_domain_CS"/>
</dbReference>
<evidence type="ECO:0000313" key="3">
    <source>
        <dbReference type="EMBL" id="WIA15420.1"/>
    </source>
</evidence>
<sequence>MWMHQLRIWTTYLTLRHHNPHMRHWTQFYPGTKSAVKIGNGLEPIRVGSKFETLREMLGLKLPMTYEVVEVEPGKRLVLSGLSEHHTQMDQFFFMADRHDPNFCCVRYITTVQLREWRAYLQPLATRYMAKVPEETMSNLQKTLNCGHSPVFSPEFEQAYRAEMRSSASSSRSGTASSSKASSRAGTSSSSRSGTTSSKGGWLRDMFSSAKRSTDTFSASSSAVSSSDELVVLDPMGYYSMLGLTPSSQLDDDEIKAAYRKLAMQLHPDRQMGKDERSRAEAAKRFAQLLKAYDTLKDPEQRRLYDAGQLVEASLSL</sequence>
<dbReference type="EMBL" id="CP126213">
    <property type="protein sequence ID" value="WIA15420.1"/>
    <property type="molecule type" value="Genomic_DNA"/>
</dbReference>
<name>A0ABY8U1Z9_TETOB</name>
<dbReference type="PANTHER" id="PTHR24074">
    <property type="entry name" value="CO-CHAPERONE PROTEIN DJLA"/>
    <property type="match status" value="1"/>
</dbReference>
<dbReference type="SUPFAM" id="SSF55961">
    <property type="entry name" value="Bet v1-like"/>
    <property type="match status" value="1"/>
</dbReference>
<dbReference type="InterPro" id="IPR001623">
    <property type="entry name" value="DnaJ_domain"/>
</dbReference>
<organism evidence="3 4">
    <name type="scientific">Tetradesmus obliquus</name>
    <name type="common">Green alga</name>
    <name type="synonym">Acutodesmus obliquus</name>
    <dbReference type="NCBI Taxonomy" id="3088"/>
    <lineage>
        <taxon>Eukaryota</taxon>
        <taxon>Viridiplantae</taxon>
        <taxon>Chlorophyta</taxon>
        <taxon>core chlorophytes</taxon>
        <taxon>Chlorophyceae</taxon>
        <taxon>CS clade</taxon>
        <taxon>Sphaeropleales</taxon>
        <taxon>Scenedesmaceae</taxon>
        <taxon>Tetradesmus</taxon>
    </lineage>
</organism>
<dbReference type="SUPFAM" id="SSF46565">
    <property type="entry name" value="Chaperone J-domain"/>
    <property type="match status" value="1"/>
</dbReference>
<dbReference type="Proteomes" id="UP001244341">
    <property type="component" value="Chromosome 6b"/>
</dbReference>
<dbReference type="PRINTS" id="PR00625">
    <property type="entry name" value="JDOMAIN"/>
</dbReference>
<keyword evidence="4" id="KW-1185">Reference proteome</keyword>
<feature type="domain" description="J" evidence="2">
    <location>
        <begin position="236"/>
        <end position="301"/>
    </location>
</feature>
<dbReference type="Gene3D" id="1.10.287.110">
    <property type="entry name" value="DnaJ domain"/>
    <property type="match status" value="1"/>
</dbReference>
<dbReference type="InterPro" id="IPR023393">
    <property type="entry name" value="START-like_dom_sf"/>
</dbReference>
<dbReference type="Gene3D" id="3.30.530.20">
    <property type="match status" value="1"/>
</dbReference>
<protein>
    <recommendedName>
        <fullName evidence="2">J domain-containing protein</fullName>
    </recommendedName>
</protein>
<dbReference type="SMART" id="SM00271">
    <property type="entry name" value="DnaJ"/>
    <property type="match status" value="1"/>
</dbReference>
<feature type="compositionally biased region" description="Low complexity" evidence="1">
    <location>
        <begin position="165"/>
        <end position="200"/>
    </location>
</feature>
<accession>A0ABY8U1Z9</accession>